<dbReference type="EMBL" id="JACGCI010000027">
    <property type="protein sequence ID" value="KAF6756115.1"/>
    <property type="molecule type" value="Genomic_DNA"/>
</dbReference>
<proteinExistence type="predicted"/>
<organism evidence="2 3">
    <name type="scientific">Ephemerocybe angulata</name>
    <dbReference type="NCBI Taxonomy" id="980116"/>
    <lineage>
        <taxon>Eukaryota</taxon>
        <taxon>Fungi</taxon>
        <taxon>Dikarya</taxon>
        <taxon>Basidiomycota</taxon>
        <taxon>Agaricomycotina</taxon>
        <taxon>Agaricomycetes</taxon>
        <taxon>Agaricomycetidae</taxon>
        <taxon>Agaricales</taxon>
        <taxon>Agaricineae</taxon>
        <taxon>Psathyrellaceae</taxon>
        <taxon>Ephemerocybe</taxon>
    </lineage>
</organism>
<sequence>MQAYRLAKQILSTRYPSRWGQKCAGAHEDMRTSFVWLYLKLKYGEDHGRKRMAGRIFRVSRTPASKLPAALRDAASSSRQVSSQIDHELAEHLGLLDELNKPPQADPVGTTPACFLHYAVGYRPDSSTFELVHYPSPTTSHSEGASEIPQRTKWSFLDLVDISLNGSFLSGGSVDIYVPWTFTGDSVLRLLDRHGQVLTNTKVKFQCHGKRIFVLLAIQSVLPEAKPFSKMVLKYTLSRDSRRVAAGPSLASSSPLIQGSAGGSRVGTASVEATEPACSVQPGPGVGVDREQRRSCTCGA</sequence>
<name>A0A8H6HZV2_9AGAR</name>
<gene>
    <name evidence="2" type="ORF">DFP72DRAFT_846882</name>
</gene>
<evidence type="ECO:0000313" key="3">
    <source>
        <dbReference type="Proteomes" id="UP000521943"/>
    </source>
</evidence>
<evidence type="ECO:0000313" key="2">
    <source>
        <dbReference type="EMBL" id="KAF6756115.1"/>
    </source>
</evidence>
<accession>A0A8H6HZV2</accession>
<dbReference type="Proteomes" id="UP000521943">
    <property type="component" value="Unassembled WGS sequence"/>
</dbReference>
<dbReference type="AlphaFoldDB" id="A0A8H6HZV2"/>
<reference evidence="2 3" key="1">
    <citation type="submission" date="2020-07" db="EMBL/GenBank/DDBJ databases">
        <title>Comparative genomics of pyrophilous fungi reveals a link between fire events and developmental genes.</title>
        <authorList>
            <consortium name="DOE Joint Genome Institute"/>
            <person name="Steindorff A.S."/>
            <person name="Carver A."/>
            <person name="Calhoun S."/>
            <person name="Stillman K."/>
            <person name="Liu H."/>
            <person name="Lipzen A."/>
            <person name="Pangilinan J."/>
            <person name="Labutti K."/>
            <person name="Bruns T.D."/>
            <person name="Grigoriev I.V."/>
        </authorList>
    </citation>
    <scope>NUCLEOTIDE SEQUENCE [LARGE SCALE GENOMIC DNA]</scope>
    <source>
        <strain evidence="2 3">CBS 144469</strain>
    </source>
</reference>
<keyword evidence="3" id="KW-1185">Reference proteome</keyword>
<evidence type="ECO:0000256" key="1">
    <source>
        <dbReference type="SAM" id="MobiDB-lite"/>
    </source>
</evidence>
<protein>
    <submittedName>
        <fullName evidence="2">Uncharacterized protein</fullName>
    </submittedName>
</protein>
<feature type="region of interest" description="Disordered" evidence="1">
    <location>
        <begin position="272"/>
        <end position="300"/>
    </location>
</feature>
<comment type="caution">
    <text evidence="2">The sequence shown here is derived from an EMBL/GenBank/DDBJ whole genome shotgun (WGS) entry which is preliminary data.</text>
</comment>